<feature type="binding site" evidence="7">
    <location>
        <begin position="303"/>
        <end position="305"/>
    </location>
    <ligand>
        <name>substrate</name>
    </ligand>
</feature>
<dbReference type="PANTHER" id="PTHR11113:SF14">
    <property type="entry name" value="N-ACETYLGLUCOSAMINE-6-PHOSPHATE DEACETYLASE"/>
    <property type="match status" value="1"/>
</dbReference>
<dbReference type="InterPro" id="IPR003764">
    <property type="entry name" value="GlcNAc_6-P_deAcase"/>
</dbReference>
<evidence type="ECO:0000256" key="6">
    <source>
        <dbReference type="PIRSR" id="PIRSR038994-1"/>
    </source>
</evidence>
<feature type="active site" description="Proton donor/acceptor" evidence="6">
    <location>
        <position position="270"/>
    </location>
</feature>
<dbReference type="CDD" id="cd00854">
    <property type="entry name" value="NagA"/>
    <property type="match status" value="1"/>
</dbReference>
<feature type="binding site" evidence="8">
    <location>
        <position position="212"/>
    </location>
    <ligand>
        <name>Zn(2+)</name>
        <dbReference type="ChEBI" id="CHEBI:29105"/>
    </ligand>
</feature>
<dbReference type="InterPro" id="IPR032466">
    <property type="entry name" value="Metal_Hydrolase"/>
</dbReference>
<evidence type="ECO:0000313" key="11">
    <source>
        <dbReference type="Proteomes" id="UP000886785"/>
    </source>
</evidence>
<feature type="binding site" evidence="7">
    <location>
        <position position="223"/>
    </location>
    <ligand>
        <name>substrate</name>
    </ligand>
</feature>
<evidence type="ECO:0000256" key="3">
    <source>
        <dbReference type="ARBA" id="ARBA00022801"/>
    </source>
</evidence>
<dbReference type="Gene3D" id="3.20.20.140">
    <property type="entry name" value="Metal-dependent hydrolases"/>
    <property type="match status" value="1"/>
</dbReference>
<reference evidence="10" key="1">
    <citation type="submission" date="2020-10" db="EMBL/GenBank/DDBJ databases">
        <authorList>
            <person name="Gilroy R."/>
        </authorList>
    </citation>
    <scope>NUCLEOTIDE SEQUENCE</scope>
    <source>
        <strain evidence="10">ChiSjej1B19-7085</strain>
    </source>
</reference>
<evidence type="ECO:0000256" key="2">
    <source>
        <dbReference type="ARBA" id="ARBA00022723"/>
    </source>
</evidence>
<feature type="binding site" evidence="7">
    <location>
        <begin position="215"/>
        <end position="216"/>
    </location>
    <ligand>
        <name>substrate</name>
    </ligand>
</feature>
<dbReference type="InterPro" id="IPR006680">
    <property type="entry name" value="Amidohydro-rel"/>
</dbReference>
<dbReference type="GO" id="GO:0006046">
    <property type="term" value="P:N-acetylglucosamine catabolic process"/>
    <property type="evidence" value="ECO:0007669"/>
    <property type="project" value="TreeGrafter"/>
</dbReference>
<feature type="binding site" evidence="7">
    <location>
        <position position="247"/>
    </location>
    <ligand>
        <name>substrate</name>
    </ligand>
</feature>
<dbReference type="Gene3D" id="2.30.40.10">
    <property type="entry name" value="Urease, subunit C, domain 1"/>
    <property type="match status" value="1"/>
</dbReference>
<feature type="domain" description="Amidohydrolase-related" evidence="9">
    <location>
        <begin position="48"/>
        <end position="362"/>
    </location>
</feature>
<keyword evidence="2 8" id="KW-0479">Metal-binding</keyword>
<comment type="similarity">
    <text evidence="1 5">Belongs to the metallo-dependent hydrolases superfamily. NagA family.</text>
</comment>
<evidence type="ECO:0000259" key="9">
    <source>
        <dbReference type="Pfam" id="PF01979"/>
    </source>
</evidence>
<dbReference type="SUPFAM" id="SSF51338">
    <property type="entry name" value="Composite domain of metallo-dependent hydrolases"/>
    <property type="match status" value="1"/>
</dbReference>
<evidence type="ECO:0000256" key="1">
    <source>
        <dbReference type="ARBA" id="ARBA00010716"/>
    </source>
</evidence>
<dbReference type="Proteomes" id="UP000886785">
    <property type="component" value="Unassembled WGS sequence"/>
</dbReference>
<evidence type="ECO:0000256" key="4">
    <source>
        <dbReference type="ARBA" id="ARBA00023277"/>
    </source>
</evidence>
<dbReference type="EMBL" id="DVHF01000026">
    <property type="protein sequence ID" value="HIR56422.1"/>
    <property type="molecule type" value="Genomic_DNA"/>
</dbReference>
<dbReference type="GO" id="GO:0046872">
    <property type="term" value="F:metal ion binding"/>
    <property type="evidence" value="ECO:0007669"/>
    <property type="project" value="UniProtKB-KW"/>
</dbReference>
<gene>
    <name evidence="10" type="primary">nagA</name>
    <name evidence="10" type="ORF">IAA54_02045</name>
</gene>
<evidence type="ECO:0000256" key="8">
    <source>
        <dbReference type="PIRSR" id="PIRSR038994-3"/>
    </source>
</evidence>
<protein>
    <submittedName>
        <fullName evidence="10">N-acetylglucosamine-6-phosphate deacetylase</fullName>
        <ecNumber evidence="10">3.5.1.25</ecNumber>
    </submittedName>
</protein>
<feature type="binding site" evidence="7">
    <location>
        <position position="137"/>
    </location>
    <ligand>
        <name>substrate</name>
    </ligand>
</feature>
<dbReference type="Pfam" id="PF01979">
    <property type="entry name" value="Amidohydro_1"/>
    <property type="match status" value="1"/>
</dbReference>
<keyword evidence="4 5" id="KW-0119">Carbohydrate metabolism</keyword>
<evidence type="ECO:0000256" key="7">
    <source>
        <dbReference type="PIRSR" id="PIRSR038994-2"/>
    </source>
</evidence>
<reference evidence="10" key="2">
    <citation type="journal article" date="2021" name="PeerJ">
        <title>Extensive microbial diversity within the chicken gut microbiome revealed by metagenomics and culture.</title>
        <authorList>
            <person name="Gilroy R."/>
            <person name="Ravi A."/>
            <person name="Getino M."/>
            <person name="Pursley I."/>
            <person name="Horton D.L."/>
            <person name="Alikhan N.F."/>
            <person name="Baker D."/>
            <person name="Gharbi K."/>
            <person name="Hall N."/>
            <person name="Watson M."/>
            <person name="Adriaenssens E.M."/>
            <person name="Foster-Nyarko E."/>
            <person name="Jarju S."/>
            <person name="Secka A."/>
            <person name="Antonio M."/>
            <person name="Oren A."/>
            <person name="Chaudhuri R.R."/>
            <person name="La Ragione R."/>
            <person name="Hildebrand F."/>
            <person name="Pallen M.J."/>
        </authorList>
    </citation>
    <scope>NUCLEOTIDE SEQUENCE</scope>
    <source>
        <strain evidence="10">ChiSjej1B19-7085</strain>
    </source>
</reference>
<organism evidence="10 11">
    <name type="scientific">Candidatus Gallacutalibacter pullicola</name>
    <dbReference type="NCBI Taxonomy" id="2840830"/>
    <lineage>
        <taxon>Bacteria</taxon>
        <taxon>Bacillati</taxon>
        <taxon>Bacillota</taxon>
        <taxon>Clostridia</taxon>
        <taxon>Eubacteriales</taxon>
        <taxon>Candidatus Gallacutalibacter</taxon>
    </lineage>
</organism>
<dbReference type="NCBIfam" id="TIGR00221">
    <property type="entry name" value="nagA"/>
    <property type="match status" value="1"/>
</dbReference>
<dbReference type="EC" id="3.5.1.25" evidence="10"/>
<dbReference type="PANTHER" id="PTHR11113">
    <property type="entry name" value="N-ACETYLGLUCOSAMINE-6-PHOSPHATE DEACETYLASE"/>
    <property type="match status" value="1"/>
</dbReference>
<keyword evidence="3 5" id="KW-0378">Hydrolase</keyword>
<dbReference type="GO" id="GO:0008448">
    <property type="term" value="F:N-acetylglucosamine-6-phosphate deacetylase activity"/>
    <property type="evidence" value="ECO:0007669"/>
    <property type="project" value="UniProtKB-EC"/>
</dbReference>
<dbReference type="PIRSF" id="PIRSF038994">
    <property type="entry name" value="NagA"/>
    <property type="match status" value="1"/>
</dbReference>
<evidence type="ECO:0000313" key="10">
    <source>
        <dbReference type="EMBL" id="HIR56422.1"/>
    </source>
</evidence>
<dbReference type="InterPro" id="IPR011059">
    <property type="entry name" value="Metal-dep_hydrolase_composite"/>
</dbReference>
<comment type="cofactor">
    <cofactor evidence="8">
        <name>a divalent metal cation</name>
        <dbReference type="ChEBI" id="CHEBI:60240"/>
    </cofactor>
    <text evidence="8">Binds 1 divalent metal cation per subunit.</text>
</comment>
<proteinExistence type="inferred from homology"/>
<evidence type="ECO:0000256" key="5">
    <source>
        <dbReference type="PIRNR" id="PIRNR038994"/>
    </source>
</evidence>
<sequence>MLLKNAEILNGDFQWERSDLAVQDGRIAAIGIELGEAAETLDLSGRRIVPGFVDIHIHGCAGSDTCDATPDALAAMAGYLITKGVTSFCPTTMTISHDGILAALKNAQACMENPPAGAAIRGVNMEGPYIAESRKGAQKAEFVRRPDWREFMELNDACGGIVRLVALAPECDGAEEFIRHVKGICTISLAHTVADYETASRSFALGISHATHLFNAMTGMNHRAPGAVGAVLSHPDVRAEIICDGFHIHPAVLKIAFQVLGDDRAVIISDSIRSAGLPDGVSELGGQTVYVQDGQARLADGTIAGSTTNLLDEARNLISYGIPPERVFRSASLNPAKEIGCEKEIGSIEPGKSADLVVLTPDWDLELVIARGEKSYQK</sequence>
<comment type="caution">
    <text evidence="10">The sequence shown here is derived from an EMBL/GenBank/DDBJ whole genome shotgun (WGS) entry which is preliminary data.</text>
</comment>
<feature type="binding site" evidence="8">
    <location>
        <position position="191"/>
    </location>
    <ligand>
        <name>Zn(2+)</name>
        <dbReference type="ChEBI" id="CHEBI:29105"/>
    </ligand>
</feature>
<name>A0A9D1J0H2_9FIRM</name>
<dbReference type="AlphaFoldDB" id="A0A9D1J0H2"/>
<feature type="binding site" evidence="8">
    <location>
        <position position="126"/>
    </location>
    <ligand>
        <name>Zn(2+)</name>
        <dbReference type="ChEBI" id="CHEBI:29105"/>
    </ligand>
</feature>
<dbReference type="SUPFAM" id="SSF51556">
    <property type="entry name" value="Metallo-dependent hydrolases"/>
    <property type="match status" value="1"/>
</dbReference>
<accession>A0A9D1J0H2</accession>